<evidence type="ECO:0000313" key="2">
    <source>
        <dbReference type="EMBL" id="PWV99005.1"/>
    </source>
</evidence>
<name>A0A317PG29_9HYPH</name>
<dbReference type="PANTHER" id="PTHR43194">
    <property type="entry name" value="HYDROLASE ALPHA/BETA FOLD FAMILY"/>
    <property type="match status" value="1"/>
</dbReference>
<dbReference type="PANTHER" id="PTHR43194:SF2">
    <property type="entry name" value="PEROXISOMAL MEMBRANE PROTEIN LPX1"/>
    <property type="match status" value="1"/>
</dbReference>
<accession>A0A317PG29</accession>
<evidence type="ECO:0000313" key="3">
    <source>
        <dbReference type="Proteomes" id="UP000246352"/>
    </source>
</evidence>
<dbReference type="Proteomes" id="UP000246352">
    <property type="component" value="Unassembled WGS sequence"/>
</dbReference>
<feature type="domain" description="AB hydrolase-1" evidence="1">
    <location>
        <begin position="54"/>
        <end position="293"/>
    </location>
</feature>
<comment type="caution">
    <text evidence="2">The sequence shown here is derived from an EMBL/GenBank/DDBJ whole genome shotgun (WGS) entry which is preliminary data.</text>
</comment>
<dbReference type="AlphaFoldDB" id="A0A317PG29"/>
<keyword evidence="3" id="KW-1185">Reference proteome</keyword>
<gene>
    <name evidence="2" type="ORF">DFR52_104296</name>
</gene>
<proteinExistence type="predicted"/>
<reference evidence="2 3" key="1">
    <citation type="submission" date="2018-05" db="EMBL/GenBank/DDBJ databases">
        <title>Genomic Encyclopedia of Type Strains, Phase IV (KMG-IV): sequencing the most valuable type-strain genomes for metagenomic binning, comparative biology and taxonomic classification.</title>
        <authorList>
            <person name="Goeker M."/>
        </authorList>
    </citation>
    <scope>NUCLEOTIDE SEQUENCE [LARGE SCALE GENOMIC DNA]</scope>
    <source>
        <strain evidence="2 3">DSM 16791</strain>
    </source>
</reference>
<sequence>MALALAAAAALAGVLVLAAYRRDMAAVAARLAADGRTVETRAGRIEFASGGEGPALIVLHGAGGGHDQGRLIAAVFADCGFRWIAPSRFGYLGTPMPEDASVAAQAEALAALLDHLGVHDAAVLAMSGGVPVALQFAAGHPGRSRALALLSSAPFTPMRAREQGLALPAGLYQLLFRSDFPFWLIAHAAPRLMERLFDVTPAIRARMGDSDRRFLSAMIDLFEPVSARAAGLANEGAAIDPAARYDLAAIAAPTLVVHARDDAINAFAIAQTIAGGIQGADLMALEEGGHLLIGHHAEVRQRVCRHLAR</sequence>
<dbReference type="InterPro" id="IPR050228">
    <property type="entry name" value="Carboxylesterase_BioH"/>
</dbReference>
<dbReference type="InterPro" id="IPR029058">
    <property type="entry name" value="AB_hydrolase_fold"/>
</dbReference>
<dbReference type="SUPFAM" id="SSF53474">
    <property type="entry name" value="alpha/beta-Hydrolases"/>
    <property type="match status" value="1"/>
</dbReference>
<dbReference type="Gene3D" id="3.40.50.1820">
    <property type="entry name" value="alpha/beta hydrolase"/>
    <property type="match status" value="1"/>
</dbReference>
<dbReference type="EMBL" id="QGTR01000004">
    <property type="protein sequence ID" value="PWV99005.1"/>
    <property type="molecule type" value="Genomic_DNA"/>
</dbReference>
<dbReference type="Pfam" id="PF00561">
    <property type="entry name" value="Abhydrolase_1"/>
    <property type="match status" value="1"/>
</dbReference>
<protein>
    <submittedName>
        <fullName evidence="2">Pimeloyl-ACP methyl ester carboxylesterase</fullName>
    </submittedName>
</protein>
<organism evidence="2 3">
    <name type="scientific">Hoeflea marina</name>
    <dbReference type="NCBI Taxonomy" id="274592"/>
    <lineage>
        <taxon>Bacteria</taxon>
        <taxon>Pseudomonadati</taxon>
        <taxon>Pseudomonadota</taxon>
        <taxon>Alphaproteobacteria</taxon>
        <taxon>Hyphomicrobiales</taxon>
        <taxon>Rhizobiaceae</taxon>
        <taxon>Hoeflea</taxon>
    </lineage>
</organism>
<evidence type="ECO:0000259" key="1">
    <source>
        <dbReference type="Pfam" id="PF00561"/>
    </source>
</evidence>
<dbReference type="InterPro" id="IPR000073">
    <property type="entry name" value="AB_hydrolase_1"/>
</dbReference>